<feature type="transmembrane region" description="Helical" evidence="2">
    <location>
        <begin position="6"/>
        <end position="28"/>
    </location>
</feature>
<reference evidence="4" key="2">
    <citation type="journal article" date="2023" name="IMA Fungus">
        <title>Comparative genomic study of the Penicillium genus elucidates a diverse pangenome and 15 lateral gene transfer events.</title>
        <authorList>
            <person name="Petersen C."/>
            <person name="Sorensen T."/>
            <person name="Nielsen M.R."/>
            <person name="Sondergaard T.E."/>
            <person name="Sorensen J.L."/>
            <person name="Fitzpatrick D.A."/>
            <person name="Frisvad J.C."/>
            <person name="Nielsen K.L."/>
        </authorList>
    </citation>
    <scope>NUCLEOTIDE SEQUENCE</scope>
    <source>
        <strain evidence="4">IBT 30761</strain>
    </source>
</reference>
<accession>A0A9W9EPV9</accession>
<evidence type="ECO:0000259" key="3">
    <source>
        <dbReference type="Pfam" id="PF12697"/>
    </source>
</evidence>
<feature type="domain" description="AB hydrolase-1" evidence="3">
    <location>
        <begin position="98"/>
        <end position="251"/>
    </location>
</feature>
<dbReference type="GO" id="GO:0016020">
    <property type="term" value="C:membrane"/>
    <property type="evidence" value="ECO:0007669"/>
    <property type="project" value="TreeGrafter"/>
</dbReference>
<evidence type="ECO:0000256" key="2">
    <source>
        <dbReference type="SAM" id="Phobius"/>
    </source>
</evidence>
<keyword evidence="5" id="KW-1185">Reference proteome</keyword>
<proteinExistence type="predicted"/>
<evidence type="ECO:0000313" key="5">
    <source>
        <dbReference type="Proteomes" id="UP001149074"/>
    </source>
</evidence>
<evidence type="ECO:0000313" key="4">
    <source>
        <dbReference type="EMBL" id="KAJ5085812.1"/>
    </source>
</evidence>
<dbReference type="AlphaFoldDB" id="A0A9W9EPV9"/>
<dbReference type="GeneID" id="81362053"/>
<dbReference type="EMBL" id="JAPQKI010000010">
    <property type="protein sequence ID" value="KAJ5085812.1"/>
    <property type="molecule type" value="Genomic_DNA"/>
</dbReference>
<feature type="compositionally biased region" description="Polar residues" evidence="1">
    <location>
        <begin position="306"/>
        <end position="323"/>
    </location>
</feature>
<dbReference type="PANTHER" id="PTHR43798">
    <property type="entry name" value="MONOACYLGLYCEROL LIPASE"/>
    <property type="match status" value="1"/>
</dbReference>
<comment type="caution">
    <text evidence="4">The sequence shown here is derived from an EMBL/GenBank/DDBJ whole genome shotgun (WGS) entry which is preliminary data.</text>
</comment>
<reference evidence="4" key="1">
    <citation type="submission" date="2022-11" db="EMBL/GenBank/DDBJ databases">
        <authorList>
            <person name="Petersen C."/>
        </authorList>
    </citation>
    <scope>NUCLEOTIDE SEQUENCE</scope>
    <source>
        <strain evidence="4">IBT 30761</strain>
    </source>
</reference>
<keyword evidence="2" id="KW-0472">Membrane</keyword>
<dbReference type="SUPFAM" id="SSF53474">
    <property type="entry name" value="alpha/beta-Hydrolases"/>
    <property type="match status" value="1"/>
</dbReference>
<dbReference type="GO" id="GO:0017000">
    <property type="term" value="P:antibiotic biosynthetic process"/>
    <property type="evidence" value="ECO:0007669"/>
    <property type="project" value="UniProtKB-ARBA"/>
</dbReference>
<dbReference type="InterPro" id="IPR000073">
    <property type="entry name" value="AB_hydrolase_1"/>
</dbReference>
<sequence>MAGFLPKAIVSVVVFAYGLFNVALYGLIAIKRGLYFKKPTEKQTLELKIARDRMWNLSKDYSGLSHHFITLTNGFKFHLVSNVKPGSPAALNADKPLVIFIHGWPDSSGIWRYVAGSPDLQESANVVAIDLPGFGGSGRLEKYSATRVLEHLTELILTLRMKYGVDSDSESRKKRTIIVAHDWGCVLSMRLASEAPALADRWILSNGPLTKMVESNIRRLLTSAKKMLNTALNSPLSSRTPILQAFRTISPILRQLSLSGYIFAMQLPLPLVRYFLTGGNSALMTSIHFNSHGKQKPTPQEMADCMSSTMGPSLAESKTQTADGESYPTGVQYDRDFSKILDMASYYRHGAASGRWQKSLETITGLHSIAGEKVLRRTSSGTGVFDEGVPGALKASSTIVWGQKDIALDPHLCLDGMANYLVKDSQVVMLPQSGHFTPVEKESRAALEAATKWAIEGEKGDVQVALQVSFPEAHVVVRR</sequence>
<keyword evidence="2" id="KW-1133">Transmembrane helix</keyword>
<keyword evidence="2" id="KW-0812">Transmembrane</keyword>
<dbReference type="Gene3D" id="3.40.50.1820">
    <property type="entry name" value="alpha/beta hydrolase"/>
    <property type="match status" value="1"/>
</dbReference>
<dbReference type="GO" id="GO:0072330">
    <property type="term" value="P:monocarboxylic acid biosynthetic process"/>
    <property type="evidence" value="ECO:0007669"/>
    <property type="project" value="UniProtKB-ARBA"/>
</dbReference>
<name>A0A9W9EPV9_9EURO</name>
<feature type="region of interest" description="Disordered" evidence="1">
    <location>
        <begin position="292"/>
        <end position="328"/>
    </location>
</feature>
<dbReference type="Proteomes" id="UP001149074">
    <property type="component" value="Unassembled WGS sequence"/>
</dbReference>
<gene>
    <name evidence="4" type="ORF">N7532_010583</name>
</gene>
<dbReference type="OrthoDB" id="6431331at2759"/>
<dbReference type="Pfam" id="PF12697">
    <property type="entry name" value="Abhydrolase_6"/>
    <property type="match status" value="1"/>
</dbReference>
<organism evidence="4 5">
    <name type="scientific">Penicillium argentinense</name>
    <dbReference type="NCBI Taxonomy" id="1131581"/>
    <lineage>
        <taxon>Eukaryota</taxon>
        <taxon>Fungi</taxon>
        <taxon>Dikarya</taxon>
        <taxon>Ascomycota</taxon>
        <taxon>Pezizomycotina</taxon>
        <taxon>Eurotiomycetes</taxon>
        <taxon>Eurotiomycetidae</taxon>
        <taxon>Eurotiales</taxon>
        <taxon>Aspergillaceae</taxon>
        <taxon>Penicillium</taxon>
    </lineage>
</organism>
<dbReference type="InterPro" id="IPR050266">
    <property type="entry name" value="AB_hydrolase_sf"/>
</dbReference>
<dbReference type="InterPro" id="IPR029058">
    <property type="entry name" value="AB_hydrolase_fold"/>
</dbReference>
<evidence type="ECO:0000256" key="1">
    <source>
        <dbReference type="SAM" id="MobiDB-lite"/>
    </source>
</evidence>
<protein>
    <recommendedName>
        <fullName evidence="3">AB hydrolase-1 domain-containing protein</fullName>
    </recommendedName>
</protein>
<dbReference type="PANTHER" id="PTHR43798:SF33">
    <property type="entry name" value="HYDROLASE, PUTATIVE (AFU_ORTHOLOGUE AFUA_2G14860)-RELATED"/>
    <property type="match status" value="1"/>
</dbReference>
<dbReference type="RefSeq" id="XP_056470490.1">
    <property type="nucleotide sequence ID" value="XM_056623074.1"/>
</dbReference>